<evidence type="ECO:0000313" key="1">
    <source>
        <dbReference type="EMBL" id="OUB48073.1"/>
    </source>
</evidence>
<protein>
    <submittedName>
        <fullName evidence="1">Uncharacterized protein</fullName>
    </submittedName>
</protein>
<sequence>MAILNSLKKLAELGVLNTKIGSTMAVNAVKNAPNNIIKSTFIDTKNKKKTLANLYTGKKLNPKHVAVVGGGYLAFNQAKMGYEYQMGPLKRATMNDYQYIGLPEIMMYDGVGQERGSKNLNVDGSIVFDLHNNRKG</sequence>
<gene>
    <name evidence="1" type="ORF">BK741_14785</name>
</gene>
<accession>A0A9X6QP64</accession>
<proteinExistence type="predicted"/>
<evidence type="ECO:0000313" key="2">
    <source>
        <dbReference type="Proteomes" id="UP000195120"/>
    </source>
</evidence>
<name>A0A9X6QP64_BACTU</name>
<dbReference type="EMBL" id="MOOP01000090">
    <property type="protein sequence ID" value="OUB48073.1"/>
    <property type="molecule type" value="Genomic_DNA"/>
</dbReference>
<comment type="caution">
    <text evidence="1">The sequence shown here is derived from an EMBL/GenBank/DDBJ whole genome shotgun (WGS) entry which is preliminary data.</text>
</comment>
<dbReference type="RefSeq" id="WP_086401392.1">
    <property type="nucleotide sequence ID" value="NZ_MOOP01000090.1"/>
</dbReference>
<dbReference type="Proteomes" id="UP000195120">
    <property type="component" value="Unassembled WGS sequence"/>
</dbReference>
<dbReference type="AlphaFoldDB" id="A0A9X6QP64"/>
<organism evidence="1 2">
    <name type="scientific">Bacillus thuringiensis serovar iberica</name>
    <dbReference type="NCBI Taxonomy" id="180866"/>
    <lineage>
        <taxon>Bacteria</taxon>
        <taxon>Bacillati</taxon>
        <taxon>Bacillota</taxon>
        <taxon>Bacilli</taxon>
        <taxon>Bacillales</taxon>
        <taxon>Bacillaceae</taxon>
        <taxon>Bacillus</taxon>
        <taxon>Bacillus cereus group</taxon>
    </lineage>
</organism>
<reference evidence="1 2" key="1">
    <citation type="submission" date="2016-10" db="EMBL/GenBank/DDBJ databases">
        <title>Comparative genomics of Bacillus thuringiensis reveals a path to pathogens against multiple invertebrate hosts.</title>
        <authorList>
            <person name="Zheng J."/>
            <person name="Gao Q."/>
            <person name="Liu H."/>
            <person name="Peng D."/>
            <person name="Ruan L."/>
            <person name="Sun M."/>
        </authorList>
    </citation>
    <scope>NUCLEOTIDE SEQUENCE [LARGE SCALE GENOMIC DNA]</scope>
    <source>
        <strain evidence="1">BGSC 4BW1</strain>
    </source>
</reference>